<proteinExistence type="predicted"/>
<keyword evidence="3" id="KW-1185">Reference proteome</keyword>
<keyword evidence="2" id="KW-0255">Endonuclease</keyword>
<dbReference type="EMBL" id="CP078077">
    <property type="protein sequence ID" value="UPL14681.1"/>
    <property type="molecule type" value="Genomic_DNA"/>
</dbReference>
<evidence type="ECO:0000259" key="1">
    <source>
        <dbReference type="Pfam" id="PF01844"/>
    </source>
</evidence>
<name>A0ABY4IS74_9MICO</name>
<dbReference type="CDD" id="cd00085">
    <property type="entry name" value="HNHc"/>
    <property type="match status" value="1"/>
</dbReference>
<dbReference type="Gene3D" id="1.10.30.50">
    <property type="match status" value="1"/>
</dbReference>
<protein>
    <submittedName>
        <fullName evidence="2">HNH endonuclease</fullName>
    </submittedName>
</protein>
<organism evidence="2 3">
    <name type="scientific">Microbacterium galbinum</name>
    <dbReference type="NCBI Taxonomy" id="2851646"/>
    <lineage>
        <taxon>Bacteria</taxon>
        <taxon>Bacillati</taxon>
        <taxon>Actinomycetota</taxon>
        <taxon>Actinomycetes</taxon>
        <taxon>Micrococcales</taxon>
        <taxon>Microbacteriaceae</taxon>
        <taxon>Microbacterium</taxon>
    </lineage>
</organism>
<keyword evidence="2" id="KW-0378">Hydrolase</keyword>
<dbReference type="Proteomes" id="UP000831963">
    <property type="component" value="Chromosome"/>
</dbReference>
<evidence type="ECO:0000313" key="2">
    <source>
        <dbReference type="EMBL" id="UPL14681.1"/>
    </source>
</evidence>
<keyword evidence="2" id="KW-0540">Nuclease</keyword>
<dbReference type="RefSeq" id="WP_247955549.1">
    <property type="nucleotide sequence ID" value="NZ_CP078077.1"/>
</dbReference>
<accession>A0ABY4IS74</accession>
<dbReference type="InterPro" id="IPR002711">
    <property type="entry name" value="HNH"/>
</dbReference>
<sequence>MRQLEKSAAPDSLKENAERWTARYLESGQRTRPWAIDAIKQALASETAGKCAYCEAKMLAVSYGDIEHFRPKRIFPELVVEWANLTLACSRCNQAKGAKWDPALPFVNPYEDAIQEHLSFLGPLVFGVSDRGDYTLNELELNDSHRVEARDRTLREIEGLLRRYESSQGYTRDRLGELIDLQMQSGDFTAAVLTYVRTRKAAINLSGPQTANTM</sequence>
<evidence type="ECO:0000313" key="3">
    <source>
        <dbReference type="Proteomes" id="UP000831963"/>
    </source>
</evidence>
<dbReference type="InterPro" id="IPR003615">
    <property type="entry name" value="HNH_nuc"/>
</dbReference>
<dbReference type="Pfam" id="PF01844">
    <property type="entry name" value="HNH"/>
    <property type="match status" value="1"/>
</dbReference>
<gene>
    <name evidence="2" type="ORF">KV396_09390</name>
</gene>
<feature type="domain" description="HNH" evidence="1">
    <location>
        <begin position="51"/>
        <end position="98"/>
    </location>
</feature>
<dbReference type="GO" id="GO:0004519">
    <property type="term" value="F:endonuclease activity"/>
    <property type="evidence" value="ECO:0007669"/>
    <property type="project" value="UniProtKB-KW"/>
</dbReference>
<reference evidence="2 3" key="1">
    <citation type="submission" date="2021-06" db="EMBL/GenBank/DDBJ databases">
        <title>Genome-based taxonomic framework of Microbacterium strains isolated from marine environment, the description of four new species and reclassification of four preexisting species.</title>
        <authorList>
            <person name="Lee S.D."/>
            <person name="Kim S.-M."/>
            <person name="Byeon Y.-S."/>
            <person name="Yang H.L."/>
            <person name="Kim I.S."/>
        </authorList>
    </citation>
    <scope>NUCLEOTIDE SEQUENCE [LARGE SCALE GENOMIC DNA]</scope>
    <source>
        <strain evidence="2 3">SSW1-36</strain>
    </source>
</reference>